<evidence type="ECO:0000313" key="1">
    <source>
        <dbReference type="EMBL" id="KAL2454689.1"/>
    </source>
</evidence>
<name>A0ABD1NUR3_9LAMI</name>
<dbReference type="PANTHER" id="PTHR33978:SF18">
    <property type="entry name" value="OS01G0656300 PROTEIN"/>
    <property type="match status" value="1"/>
</dbReference>
<gene>
    <name evidence="1" type="ORF">Adt_47811</name>
</gene>
<keyword evidence="2" id="KW-1185">Reference proteome</keyword>
<proteinExistence type="predicted"/>
<comment type="caution">
    <text evidence="1">The sequence shown here is derived from an EMBL/GenBank/DDBJ whole genome shotgun (WGS) entry which is preliminary data.</text>
</comment>
<reference evidence="2" key="1">
    <citation type="submission" date="2024-07" db="EMBL/GenBank/DDBJ databases">
        <title>Two chromosome-level genome assemblies of Korean endemic species Abeliophyllum distichum and Forsythia ovata (Oleaceae).</title>
        <authorList>
            <person name="Jang H."/>
        </authorList>
    </citation>
    <scope>NUCLEOTIDE SEQUENCE [LARGE SCALE GENOMIC DNA]</scope>
</reference>
<accession>A0ABD1NUR3</accession>
<protein>
    <submittedName>
        <fullName evidence="1">Uncharacterized protein</fullName>
    </submittedName>
</protein>
<dbReference type="Proteomes" id="UP001604336">
    <property type="component" value="Unassembled WGS sequence"/>
</dbReference>
<evidence type="ECO:0000313" key="2">
    <source>
        <dbReference type="Proteomes" id="UP001604336"/>
    </source>
</evidence>
<dbReference type="EMBL" id="JBFOLK010000299">
    <property type="protein sequence ID" value="KAL2454689.1"/>
    <property type="molecule type" value="Genomic_DNA"/>
</dbReference>
<sequence length="107" mass="12709">MKGKWEDGEMKKWDCGSPLYDSYELVSVSHLIERHFMILPYYDLRGSSKASPNQMEESTFMCFLSELVESKAWKREMDTRRGKKKKKKKKSKTGISRICNEMCLWKK</sequence>
<dbReference type="PANTHER" id="PTHR33978">
    <property type="entry name" value="SERINE/THREONINE-KINASE"/>
    <property type="match status" value="1"/>
</dbReference>
<organism evidence="1 2">
    <name type="scientific">Abeliophyllum distichum</name>
    <dbReference type="NCBI Taxonomy" id="126358"/>
    <lineage>
        <taxon>Eukaryota</taxon>
        <taxon>Viridiplantae</taxon>
        <taxon>Streptophyta</taxon>
        <taxon>Embryophyta</taxon>
        <taxon>Tracheophyta</taxon>
        <taxon>Spermatophyta</taxon>
        <taxon>Magnoliopsida</taxon>
        <taxon>eudicotyledons</taxon>
        <taxon>Gunneridae</taxon>
        <taxon>Pentapetalae</taxon>
        <taxon>asterids</taxon>
        <taxon>lamiids</taxon>
        <taxon>Lamiales</taxon>
        <taxon>Oleaceae</taxon>
        <taxon>Forsythieae</taxon>
        <taxon>Abeliophyllum</taxon>
    </lineage>
</organism>
<dbReference type="AlphaFoldDB" id="A0ABD1NUR3"/>